<reference evidence="1" key="1">
    <citation type="submission" date="2020-05" db="EMBL/GenBank/DDBJ databases">
        <authorList>
            <person name="Chiriac C."/>
            <person name="Salcher M."/>
            <person name="Ghai R."/>
            <person name="Kavagutti S V."/>
        </authorList>
    </citation>
    <scope>NUCLEOTIDE SEQUENCE</scope>
</reference>
<gene>
    <name evidence="1" type="ORF">UFOPK1591_00543</name>
</gene>
<name>A0A6J6D2M1_9ZZZZ</name>
<proteinExistence type="predicted"/>
<sequence length="208" mass="23482">MADRRDARKPRCTVTGAGHGGNPGVIDLVNRPLRWVSGTIEVMDAELLDEVPGNQPVRFVPDLSLPHGTEDPIGIPIDLFHHHSVRIRNLIAQGFSPLWFPNDHALVVGYRTFHMSLTPVPMCEVREVSGRFDPLARAEIVRQMKALSIESYFDAFALWRESGSVPVGRASVRLLEDLTNAWDQPGFRRTPEHVEFREALLEQFRQTV</sequence>
<dbReference type="EMBL" id="CAEZTD010000029">
    <property type="protein sequence ID" value="CAB4558251.1"/>
    <property type="molecule type" value="Genomic_DNA"/>
</dbReference>
<accession>A0A6J6D2M1</accession>
<dbReference type="AlphaFoldDB" id="A0A6J6D2M1"/>
<evidence type="ECO:0000313" key="1">
    <source>
        <dbReference type="EMBL" id="CAB4558251.1"/>
    </source>
</evidence>
<protein>
    <submittedName>
        <fullName evidence="1">Unannotated protein</fullName>
    </submittedName>
</protein>
<organism evidence="1">
    <name type="scientific">freshwater metagenome</name>
    <dbReference type="NCBI Taxonomy" id="449393"/>
    <lineage>
        <taxon>unclassified sequences</taxon>
        <taxon>metagenomes</taxon>
        <taxon>ecological metagenomes</taxon>
    </lineage>
</organism>